<protein>
    <submittedName>
        <fullName evidence="1">Uncharacterized protein</fullName>
    </submittedName>
</protein>
<name>A0A1G7QBF4_9EURY</name>
<dbReference type="EMBL" id="FNBK01000012">
    <property type="protein sequence ID" value="SDF95788.1"/>
    <property type="molecule type" value="Genomic_DNA"/>
</dbReference>
<gene>
    <name evidence="1" type="ORF">SAMN05216218_11268</name>
</gene>
<accession>A0A1G7QBF4</accession>
<dbReference type="Proteomes" id="UP000199076">
    <property type="component" value="Unassembled WGS sequence"/>
</dbReference>
<organism evidence="1 2">
    <name type="scientific">Halorientalis regularis</name>
    <dbReference type="NCBI Taxonomy" id="660518"/>
    <lineage>
        <taxon>Archaea</taxon>
        <taxon>Methanobacteriati</taxon>
        <taxon>Methanobacteriota</taxon>
        <taxon>Stenosarchaea group</taxon>
        <taxon>Halobacteria</taxon>
        <taxon>Halobacteriales</taxon>
        <taxon>Haloarculaceae</taxon>
        <taxon>Halorientalis</taxon>
    </lineage>
</organism>
<dbReference type="AlphaFoldDB" id="A0A1G7QBF4"/>
<evidence type="ECO:0000313" key="1">
    <source>
        <dbReference type="EMBL" id="SDF95788.1"/>
    </source>
</evidence>
<sequence>MSHYWTTIRLTKTGERWTATQHGVDATGTGETAQQAAADYCATVEEQVNGTRQEPTDTDRVTLE</sequence>
<keyword evidence="2" id="KW-1185">Reference proteome</keyword>
<proteinExistence type="predicted"/>
<reference evidence="2" key="1">
    <citation type="submission" date="2016-10" db="EMBL/GenBank/DDBJ databases">
        <authorList>
            <person name="Varghese N."/>
            <person name="Submissions S."/>
        </authorList>
    </citation>
    <scope>NUCLEOTIDE SEQUENCE [LARGE SCALE GENOMIC DNA]</scope>
    <source>
        <strain evidence="2">IBRC-M 10760</strain>
    </source>
</reference>
<evidence type="ECO:0000313" key="2">
    <source>
        <dbReference type="Proteomes" id="UP000199076"/>
    </source>
</evidence>